<dbReference type="AlphaFoldDB" id="A0A853JGN3"/>
<dbReference type="RefSeq" id="WP_180679493.1">
    <property type="nucleotide sequence ID" value="NZ_JACCKA010000085.1"/>
</dbReference>
<name>A0A853JGN3_9GAMM</name>
<reference evidence="1 2" key="1">
    <citation type="submission" date="2020-07" db="EMBL/GenBank/DDBJ databases">
        <title>Luteimonas sp. SJ-92.</title>
        <authorList>
            <person name="Huang X.-X."/>
            <person name="Xu L."/>
            <person name="Sun J.-Q."/>
        </authorList>
    </citation>
    <scope>NUCLEOTIDE SEQUENCE [LARGE SCALE GENOMIC DNA]</scope>
    <source>
        <strain evidence="1 2">SJ-92</strain>
    </source>
</reference>
<accession>A0A853JGN3</accession>
<sequence length="288" mass="32536">MSTYICLEFLRDLVEHNEAHFASRVLSKIVDGSGDFVPDADDHDYDGIEDARIRYISRGRTAFRAIFVRRDGHIYWYRAGNHSIEDRLQPPTRLDRAIEVRAAPQLVDLHAQYAFPNYLKSTEQRLLREVIASRVLVPHRSLTLVTPRISDQLFSPIGLIGRLISSVIELGGSVTLITAPPSERELRSYRWLVQRGVDLLVHPELNVRFLLFEVDHSNLDQEMRHIDSIAIIGSAELTQAGLGDGAAGAIKEELCYQIGPDDLDGSSHFILHLADKALDLETHIRRSN</sequence>
<gene>
    <name evidence="1" type="ORF">H0E84_15205</name>
</gene>
<evidence type="ECO:0000313" key="2">
    <source>
        <dbReference type="Proteomes" id="UP000578091"/>
    </source>
</evidence>
<keyword evidence="2" id="KW-1185">Reference proteome</keyword>
<dbReference type="EMBL" id="JACCKA010000085">
    <property type="protein sequence ID" value="NZA27727.1"/>
    <property type="molecule type" value="Genomic_DNA"/>
</dbReference>
<organism evidence="1 2">
    <name type="scientific">Luteimonas salinisoli</name>
    <dbReference type="NCBI Taxonomy" id="2752307"/>
    <lineage>
        <taxon>Bacteria</taxon>
        <taxon>Pseudomonadati</taxon>
        <taxon>Pseudomonadota</taxon>
        <taxon>Gammaproteobacteria</taxon>
        <taxon>Lysobacterales</taxon>
        <taxon>Lysobacteraceae</taxon>
        <taxon>Luteimonas</taxon>
    </lineage>
</organism>
<proteinExistence type="predicted"/>
<dbReference type="Proteomes" id="UP000578091">
    <property type="component" value="Unassembled WGS sequence"/>
</dbReference>
<comment type="caution">
    <text evidence="1">The sequence shown here is derived from an EMBL/GenBank/DDBJ whole genome shotgun (WGS) entry which is preliminary data.</text>
</comment>
<evidence type="ECO:0000313" key="1">
    <source>
        <dbReference type="EMBL" id="NZA27727.1"/>
    </source>
</evidence>
<protein>
    <submittedName>
        <fullName evidence="1">Uncharacterized protein</fullName>
    </submittedName>
</protein>